<dbReference type="RefSeq" id="WP_000072586.1">
    <property type="nucleotide sequence ID" value="NZ_AP014942.1"/>
</dbReference>
<dbReference type="InterPro" id="IPR044946">
    <property type="entry name" value="Restrct_endonuc_typeI_TRD_sf"/>
</dbReference>
<dbReference type="Gene3D" id="1.10.287.1120">
    <property type="entry name" value="Bipartite methylase S protein"/>
    <property type="match status" value="1"/>
</dbReference>
<dbReference type="SMR" id="B0FFT8"/>
<dbReference type="PATRIC" id="fig|1280.4351.peg.88"/>
<dbReference type="REBASE" id="401608">
    <property type="entry name" value="S.Sau1428ORF7790P"/>
</dbReference>
<dbReference type="EMBL" id="EU327316">
    <property type="protein sequence ID" value="ABY60972.1"/>
    <property type="molecule type" value="Genomic_DNA"/>
</dbReference>
<dbReference type="Gene3D" id="3.90.220.20">
    <property type="entry name" value="DNA methylase specificity domains"/>
    <property type="match status" value="2"/>
</dbReference>
<protein>
    <submittedName>
        <fullName evidence="4">Sau1hsdS1</fullName>
    </submittedName>
</protein>
<dbReference type="CDD" id="cd17256">
    <property type="entry name" value="RMtype1_S_EcoJA65PI-TRD1-CR1_like"/>
    <property type="match status" value="1"/>
</dbReference>
<keyword evidence="2" id="KW-0680">Restriction system</keyword>
<keyword evidence="3" id="KW-0238">DNA-binding</keyword>
<dbReference type="AlphaFoldDB" id="B0FFT8"/>
<dbReference type="InterPro" id="IPR000055">
    <property type="entry name" value="Restrct_endonuc_typeI_TRD"/>
</dbReference>
<proteinExistence type="inferred from homology"/>
<dbReference type="InterPro" id="IPR052021">
    <property type="entry name" value="Type-I_RS_S_subunit"/>
</dbReference>
<evidence type="ECO:0000256" key="1">
    <source>
        <dbReference type="ARBA" id="ARBA00010923"/>
    </source>
</evidence>
<dbReference type="SUPFAM" id="SSF116734">
    <property type="entry name" value="DNA methylase specificity domain"/>
    <property type="match status" value="2"/>
</dbReference>
<dbReference type="GO" id="GO:0009307">
    <property type="term" value="P:DNA restriction-modification system"/>
    <property type="evidence" value="ECO:0007669"/>
    <property type="project" value="UniProtKB-KW"/>
</dbReference>
<name>B0FFT8_STAAU</name>
<dbReference type="REBASE" id="25920">
    <property type="entry name" value="S.SauCO1791ORFAP"/>
</dbReference>
<dbReference type="Pfam" id="PF01420">
    <property type="entry name" value="Methylase_S"/>
    <property type="match status" value="2"/>
</dbReference>
<evidence type="ECO:0000313" key="4">
    <source>
        <dbReference type="EMBL" id="ABY60972.1"/>
    </source>
</evidence>
<dbReference type="PANTHER" id="PTHR30408:SF12">
    <property type="entry name" value="TYPE I RESTRICTION ENZYME MJAVIII SPECIFICITY SUBUNIT"/>
    <property type="match status" value="1"/>
</dbReference>
<evidence type="ECO:0000256" key="3">
    <source>
        <dbReference type="ARBA" id="ARBA00023125"/>
    </source>
</evidence>
<sequence length="412" mass="48004">MSNTQKKNVPELRFPGFEGEWEEKQLGDLTTKIGSGKTPKGGSENYTNKGIPFLRSQNIRNGKLNLNDLVYISKDIDDEMKNSRTYYGDVLLNITGASIGRTAINSIVETHANLNQHVCIIRLKKEYYYIFFGQYLLSRKGKRKIFLAQSGGSREGLNFKEIANLKIFTPTIFEEQQKIGKFFSKLDRQIELEEQKLELLQQQKKGYLQKIFSQELRFKDENGNDYPEWRFARFKDFMYKPINIRPAINISKSELLTVKLHCKGIEKANINRVLKLGATNYYKRFEGQFIYGKQNFFNGAFDIVPKKFDGLYSSSDVPAFEINTEKIEPNYFISYISRPSFYKSKEKYSTGTGSKRIHENTVLNFSLHLPCLNEQLKIASFVCFLNRKIELLERKIYLIKKQKQALLQQMFI</sequence>
<reference evidence="4" key="1">
    <citation type="submission" date="2007-12" db="EMBL/GenBank/DDBJ databases">
        <title>Staphylococcus aureus Host Specificity: Comparative Genomics of Human versus Animal Isolates by Multi-Strain Microarray.</title>
        <authorList>
            <person name="Sung J.M.L."/>
            <person name="Lloyd D.H."/>
            <person name="Lindsay J.A."/>
        </authorList>
    </citation>
    <scope>NUCLEOTIDE SEQUENCE</scope>
    <source>
        <strain evidence="4">C01791</strain>
    </source>
</reference>
<accession>B0FFT8</accession>
<dbReference type="GO" id="GO:0003677">
    <property type="term" value="F:DNA binding"/>
    <property type="evidence" value="ECO:0007669"/>
    <property type="project" value="UniProtKB-KW"/>
</dbReference>
<organism evidence="4">
    <name type="scientific">Staphylococcus aureus</name>
    <dbReference type="NCBI Taxonomy" id="1280"/>
    <lineage>
        <taxon>Bacteria</taxon>
        <taxon>Bacillati</taxon>
        <taxon>Bacillota</taxon>
        <taxon>Bacilli</taxon>
        <taxon>Bacillales</taxon>
        <taxon>Staphylococcaceae</taxon>
        <taxon>Staphylococcus</taxon>
    </lineage>
</organism>
<comment type="similarity">
    <text evidence="1">Belongs to the type-I restriction system S methylase family.</text>
</comment>
<evidence type="ECO:0000256" key="2">
    <source>
        <dbReference type="ARBA" id="ARBA00022747"/>
    </source>
</evidence>
<dbReference type="PANTHER" id="PTHR30408">
    <property type="entry name" value="TYPE-1 RESTRICTION ENZYME ECOKI SPECIFICITY PROTEIN"/>
    <property type="match status" value="1"/>
</dbReference>